<protein>
    <submittedName>
        <fullName evidence="1">Uncharacterized protein</fullName>
    </submittedName>
</protein>
<accession>A0A150PHD9</accession>
<dbReference type="Proteomes" id="UP000075420">
    <property type="component" value="Unassembled WGS sequence"/>
</dbReference>
<evidence type="ECO:0000313" key="2">
    <source>
        <dbReference type="Proteomes" id="UP000075420"/>
    </source>
</evidence>
<dbReference type="AlphaFoldDB" id="A0A150PHD9"/>
<proteinExistence type="predicted"/>
<reference evidence="1 2" key="1">
    <citation type="submission" date="2014-02" db="EMBL/GenBank/DDBJ databases">
        <title>The small core and large imbalanced accessory genome model reveals a collaborative survival strategy of Sorangium cellulosum strains in nature.</title>
        <authorList>
            <person name="Han K."/>
            <person name="Peng R."/>
            <person name="Blom J."/>
            <person name="Li Y.-Z."/>
        </authorList>
    </citation>
    <scope>NUCLEOTIDE SEQUENCE [LARGE SCALE GENOMIC DNA]</scope>
    <source>
        <strain evidence="1 2">So0157-25</strain>
    </source>
</reference>
<gene>
    <name evidence="1" type="ORF">BE08_33900</name>
</gene>
<sequence length="96" mass="10649">MLRKLEGLSYQLFRRRGDRDAAYRRDALNRVEHNGYEKGAACQRCALRDICDGFHGDYVAMFGTDEARPVLDRGPVADPCAFIGAQAKVAPSRSSA</sequence>
<dbReference type="EMBL" id="JELY01001639">
    <property type="protein sequence ID" value="KYF55095.1"/>
    <property type="molecule type" value="Genomic_DNA"/>
</dbReference>
<comment type="caution">
    <text evidence="1">The sequence shown here is derived from an EMBL/GenBank/DDBJ whole genome shotgun (WGS) entry which is preliminary data.</text>
</comment>
<name>A0A150PHD9_SORCE</name>
<organism evidence="1 2">
    <name type="scientific">Sorangium cellulosum</name>
    <name type="common">Polyangium cellulosum</name>
    <dbReference type="NCBI Taxonomy" id="56"/>
    <lineage>
        <taxon>Bacteria</taxon>
        <taxon>Pseudomonadati</taxon>
        <taxon>Myxococcota</taxon>
        <taxon>Polyangia</taxon>
        <taxon>Polyangiales</taxon>
        <taxon>Polyangiaceae</taxon>
        <taxon>Sorangium</taxon>
    </lineage>
</organism>
<evidence type="ECO:0000313" key="1">
    <source>
        <dbReference type="EMBL" id="KYF55095.1"/>
    </source>
</evidence>